<protein>
    <submittedName>
        <fullName evidence="7">Uncharacterized protein</fullName>
    </submittedName>
</protein>
<gene>
    <name evidence="7" type="ORF">FRX48_04772</name>
</gene>
<keyword evidence="4 6" id="KW-0472">Membrane</keyword>
<dbReference type="NCBIfam" id="TIGR01167">
    <property type="entry name" value="LPXTG_anchor"/>
    <property type="match status" value="1"/>
</dbReference>
<dbReference type="GO" id="GO:0016020">
    <property type="term" value="C:membrane"/>
    <property type="evidence" value="ECO:0007669"/>
    <property type="project" value="UniProtKB-SubCell"/>
</dbReference>
<reference evidence="7 8" key="1">
    <citation type="submission" date="2019-09" db="EMBL/GenBank/DDBJ databases">
        <title>The hologenome of the rock-dwelling lichen Lasallia pustulata.</title>
        <authorList>
            <person name="Greshake Tzovaras B."/>
            <person name="Segers F."/>
            <person name="Bicker A."/>
            <person name="Dal Grande F."/>
            <person name="Otte J."/>
            <person name="Hankeln T."/>
            <person name="Schmitt I."/>
            <person name="Ebersberger I."/>
        </authorList>
    </citation>
    <scope>NUCLEOTIDE SEQUENCE [LARGE SCALE GENOMIC DNA]</scope>
    <source>
        <strain evidence="7">A1-1</strain>
    </source>
</reference>
<evidence type="ECO:0000256" key="2">
    <source>
        <dbReference type="ARBA" id="ARBA00022692"/>
    </source>
</evidence>
<evidence type="ECO:0000313" key="7">
    <source>
        <dbReference type="EMBL" id="KAA6411492.1"/>
    </source>
</evidence>
<sequence length="195" mass="20623">MCNAEVPNGNAAVWACNAEQTLFCCDNSGATLTERSCCNATDPHNFYTLEAPTLLPTTISSSTSEPSIASSPLGTSSSTINLASYPLSTSWPTSTTPFPLSTSSPTSPPSQTSSTSVGVEIGASVGVAVGVLLLTALGWLLWRRRKRQRGHQNESMLGEVDISTAIERLRSEQIKGELGGRAMVPQLGSQELYEL</sequence>
<dbReference type="NCBIfam" id="TIGR03382">
    <property type="entry name" value="GC_trans_RRR"/>
    <property type="match status" value="1"/>
</dbReference>
<organism evidence="7 8">
    <name type="scientific">Lasallia pustulata</name>
    <dbReference type="NCBI Taxonomy" id="136370"/>
    <lineage>
        <taxon>Eukaryota</taxon>
        <taxon>Fungi</taxon>
        <taxon>Dikarya</taxon>
        <taxon>Ascomycota</taxon>
        <taxon>Pezizomycotina</taxon>
        <taxon>Lecanoromycetes</taxon>
        <taxon>OSLEUM clade</taxon>
        <taxon>Umbilicariomycetidae</taxon>
        <taxon>Umbilicariales</taxon>
        <taxon>Umbilicariaceae</taxon>
        <taxon>Lasallia</taxon>
    </lineage>
</organism>
<comment type="caution">
    <text evidence="7">The sequence shown here is derived from an EMBL/GenBank/DDBJ whole genome shotgun (WGS) entry which is preliminary data.</text>
</comment>
<feature type="transmembrane region" description="Helical" evidence="6">
    <location>
        <begin position="121"/>
        <end position="142"/>
    </location>
</feature>
<evidence type="ECO:0000256" key="1">
    <source>
        <dbReference type="ARBA" id="ARBA00004167"/>
    </source>
</evidence>
<comment type="subcellular location">
    <subcellularLocation>
        <location evidence="1">Membrane</location>
        <topology evidence="1">Single-pass membrane protein</topology>
    </subcellularLocation>
</comment>
<dbReference type="Proteomes" id="UP000324767">
    <property type="component" value="Unassembled WGS sequence"/>
</dbReference>
<evidence type="ECO:0000313" key="8">
    <source>
        <dbReference type="Proteomes" id="UP000324767"/>
    </source>
</evidence>
<keyword evidence="2 6" id="KW-0812">Transmembrane</keyword>
<dbReference type="PANTHER" id="PTHR15549">
    <property type="entry name" value="PAIRED IMMUNOGLOBULIN-LIKE TYPE 2 RECEPTOR"/>
    <property type="match status" value="1"/>
</dbReference>
<dbReference type="InterPro" id="IPR017756">
    <property type="entry name" value="TM_Gly-Cys-Arg_CS"/>
</dbReference>
<evidence type="ECO:0000256" key="6">
    <source>
        <dbReference type="SAM" id="Phobius"/>
    </source>
</evidence>
<name>A0A5M8PR18_9LECA</name>
<dbReference type="AlphaFoldDB" id="A0A5M8PR18"/>
<dbReference type="PANTHER" id="PTHR15549:SF30">
    <property type="entry name" value="MID2 DOMAIN-CONTAINING PROTEIN"/>
    <property type="match status" value="1"/>
</dbReference>
<keyword evidence="3 6" id="KW-1133">Transmembrane helix</keyword>
<dbReference type="InterPro" id="IPR051694">
    <property type="entry name" value="Immunoregulatory_rcpt-like"/>
</dbReference>
<accession>A0A5M8PR18</accession>
<evidence type="ECO:0000256" key="5">
    <source>
        <dbReference type="SAM" id="MobiDB-lite"/>
    </source>
</evidence>
<dbReference type="EMBL" id="VXIT01000007">
    <property type="protein sequence ID" value="KAA6411492.1"/>
    <property type="molecule type" value="Genomic_DNA"/>
</dbReference>
<feature type="region of interest" description="Disordered" evidence="5">
    <location>
        <begin position="94"/>
        <end position="116"/>
    </location>
</feature>
<dbReference type="GO" id="GO:0071944">
    <property type="term" value="C:cell periphery"/>
    <property type="evidence" value="ECO:0007669"/>
    <property type="project" value="UniProtKB-ARBA"/>
</dbReference>
<evidence type="ECO:0000256" key="3">
    <source>
        <dbReference type="ARBA" id="ARBA00022989"/>
    </source>
</evidence>
<proteinExistence type="predicted"/>
<evidence type="ECO:0000256" key="4">
    <source>
        <dbReference type="ARBA" id="ARBA00023136"/>
    </source>
</evidence>